<dbReference type="GO" id="GO:0020037">
    <property type="term" value="F:heme binding"/>
    <property type="evidence" value="ECO:0007669"/>
    <property type="project" value="InterPro"/>
</dbReference>
<dbReference type="Proteomes" id="UP000887226">
    <property type="component" value="Unassembled WGS sequence"/>
</dbReference>
<evidence type="ECO:0000313" key="2">
    <source>
        <dbReference type="Proteomes" id="UP000887226"/>
    </source>
</evidence>
<accession>A0A9P8CBS1</accession>
<dbReference type="OrthoDB" id="1470350at2759"/>
<dbReference type="GO" id="GO:0004497">
    <property type="term" value="F:monooxygenase activity"/>
    <property type="evidence" value="ECO:0007669"/>
    <property type="project" value="InterPro"/>
</dbReference>
<sequence length="125" mass="13788">MATLFFGEALGITCQNLFGVIIIALLGDIPYLPLTQELVGIMTPVTEFQQYLIEMIEDERKTPNTKNNLIIILVRSAVIQGDKKRCGISDSEILGNLFLYNIAGHHYVSATFSIAITLLALNPGY</sequence>
<dbReference type="GO" id="GO:0016705">
    <property type="term" value="F:oxidoreductase activity, acting on paired donors, with incorporation or reduction of molecular oxygen"/>
    <property type="evidence" value="ECO:0007669"/>
    <property type="project" value="InterPro"/>
</dbReference>
<dbReference type="SUPFAM" id="SSF48264">
    <property type="entry name" value="Cytochrome P450"/>
    <property type="match status" value="1"/>
</dbReference>
<reference evidence="1" key="1">
    <citation type="journal article" date="2021" name="IMA Fungus">
        <title>Genomic characterization of three marine fungi, including Emericellopsis atlantica sp. nov. with signatures of a generalist lifestyle and marine biomass degradation.</title>
        <authorList>
            <person name="Hagestad O.C."/>
            <person name="Hou L."/>
            <person name="Andersen J.H."/>
            <person name="Hansen E.H."/>
            <person name="Altermark B."/>
            <person name="Li C."/>
            <person name="Kuhnert E."/>
            <person name="Cox R.J."/>
            <person name="Crous P.W."/>
            <person name="Spatafora J.W."/>
            <person name="Lail K."/>
            <person name="Amirebrahimi M."/>
            <person name="Lipzen A."/>
            <person name="Pangilinan J."/>
            <person name="Andreopoulos W."/>
            <person name="Hayes R.D."/>
            <person name="Ng V."/>
            <person name="Grigoriev I.V."/>
            <person name="Jackson S.A."/>
            <person name="Sutton T.D.S."/>
            <person name="Dobson A.D.W."/>
            <person name="Rama T."/>
        </authorList>
    </citation>
    <scope>NUCLEOTIDE SEQUENCE</scope>
    <source>
        <strain evidence="1">TRa3180A</strain>
    </source>
</reference>
<dbReference type="AlphaFoldDB" id="A0A9P8CBS1"/>
<organism evidence="1 2">
    <name type="scientific">Calycina marina</name>
    <dbReference type="NCBI Taxonomy" id="1763456"/>
    <lineage>
        <taxon>Eukaryota</taxon>
        <taxon>Fungi</taxon>
        <taxon>Dikarya</taxon>
        <taxon>Ascomycota</taxon>
        <taxon>Pezizomycotina</taxon>
        <taxon>Leotiomycetes</taxon>
        <taxon>Helotiales</taxon>
        <taxon>Pezizellaceae</taxon>
        <taxon>Calycina</taxon>
    </lineage>
</organism>
<dbReference type="Gene3D" id="1.10.630.10">
    <property type="entry name" value="Cytochrome P450"/>
    <property type="match status" value="1"/>
</dbReference>
<dbReference type="GO" id="GO:0005506">
    <property type="term" value="F:iron ion binding"/>
    <property type="evidence" value="ECO:0007669"/>
    <property type="project" value="InterPro"/>
</dbReference>
<gene>
    <name evidence="1" type="ORF">BJ878DRAFT_243825</name>
</gene>
<name>A0A9P8CBS1_9HELO</name>
<dbReference type="EMBL" id="MU254254">
    <property type="protein sequence ID" value="KAG9241199.1"/>
    <property type="molecule type" value="Genomic_DNA"/>
</dbReference>
<evidence type="ECO:0000313" key="1">
    <source>
        <dbReference type="EMBL" id="KAG9241199.1"/>
    </source>
</evidence>
<dbReference type="InterPro" id="IPR036396">
    <property type="entry name" value="Cyt_P450_sf"/>
</dbReference>
<comment type="caution">
    <text evidence="1">The sequence shown here is derived from an EMBL/GenBank/DDBJ whole genome shotgun (WGS) entry which is preliminary data.</text>
</comment>
<protein>
    <submittedName>
        <fullName evidence="1">Uncharacterized protein</fullName>
    </submittedName>
</protein>
<proteinExistence type="predicted"/>
<keyword evidence="2" id="KW-1185">Reference proteome</keyword>